<organism evidence="9 10">
    <name type="scientific">Saccoglossus kowalevskii</name>
    <name type="common">Acorn worm</name>
    <dbReference type="NCBI Taxonomy" id="10224"/>
    <lineage>
        <taxon>Eukaryota</taxon>
        <taxon>Metazoa</taxon>
        <taxon>Hemichordata</taxon>
        <taxon>Enteropneusta</taxon>
        <taxon>Harrimaniidae</taxon>
        <taxon>Saccoglossus</taxon>
    </lineage>
</organism>
<gene>
    <name evidence="10" type="primary">LOC100371388</name>
</gene>
<dbReference type="Pfam" id="PF00149">
    <property type="entry name" value="Metallophos"/>
    <property type="match status" value="1"/>
</dbReference>
<dbReference type="InterPro" id="IPR006179">
    <property type="entry name" value="5_nucleotidase/apyrase"/>
</dbReference>
<dbReference type="InterPro" id="IPR029052">
    <property type="entry name" value="Metallo-depent_PP-like"/>
</dbReference>
<dbReference type="PANTHER" id="PTHR11575:SF24">
    <property type="entry name" value="5'-NUCLEOTIDASE"/>
    <property type="match status" value="1"/>
</dbReference>
<sequence length="578" mass="63889">MYSITVLLLISVPLSVALELVILHTNDFHARFPESNKYGGRCSDEDKQEGKCYGGAARFVTKINELKEQHDNVLVLDAGDQFQGTLWFYHYRGDAAARFMQTIGYDAMALGNHEFDNGIDGLLSFLRQVNFPVLSSNIDADNEATMQGQFEKSTVLTLPSGDRIGIVGYTTQDAPTLSSTENLIFNPEVESIRAEVERLKTQGVNKIIALGHAGINKDLDIARMVDGIDIVVGGHTNTFLYTGDPPSNEDPYDTYPIVIHPGDDVTRNVLVVQDYAFGKYLGYLQVTFDTEGDVTEWSGNPILLDDSVEQDAVTLAEIEEWAEPIFNITSDIIGKTHVFLDGQRDHCRLKECNLGNLIADAMVHQNIKHPDETRWNHVSIALMNGGGIRDSVDVAANGVGILTVGDILNIQPFRNTLDLIDITGATLIKVLEWSVSDINPDEPSGRFLQVSGLLVNYDLDAPVGSRVKSLEAKCTECKVPEFIAVDRDSVYTIIVPTFIANGGDGYDMLVDERIRYHIPGDLDSDVLIEYIESQSPITKGLERRITFGDPCNISLASQLKGTFLSVPLFVFLVFLFRD</sequence>
<dbReference type="InterPro" id="IPR004843">
    <property type="entry name" value="Calcineurin-like_PHP"/>
</dbReference>
<feature type="chain" id="PRO_5044949185" description="5'-nucleotidase" evidence="5">
    <location>
        <begin position="18"/>
        <end position="578"/>
    </location>
</feature>
<dbReference type="Pfam" id="PF02872">
    <property type="entry name" value="5_nucleotid_C"/>
    <property type="match status" value="1"/>
</dbReference>
<proteinExistence type="inferred from homology"/>
<keyword evidence="9" id="KW-1185">Reference proteome</keyword>
<keyword evidence="6" id="KW-0472">Membrane</keyword>
<feature type="signal peptide" evidence="5">
    <location>
        <begin position="1"/>
        <end position="17"/>
    </location>
</feature>
<evidence type="ECO:0000256" key="5">
    <source>
        <dbReference type="RuleBase" id="RU362119"/>
    </source>
</evidence>
<dbReference type="PRINTS" id="PR01607">
    <property type="entry name" value="APYRASEFAMLY"/>
</dbReference>
<feature type="domain" description="5'-Nucleotidase C-terminal" evidence="8">
    <location>
        <begin position="333"/>
        <end position="510"/>
    </location>
</feature>
<dbReference type="Proteomes" id="UP000694865">
    <property type="component" value="Unplaced"/>
</dbReference>
<dbReference type="PANTHER" id="PTHR11575">
    <property type="entry name" value="5'-NUCLEOTIDASE-RELATED"/>
    <property type="match status" value="1"/>
</dbReference>
<feature type="domain" description="Calcineurin-like phosphoesterase" evidence="7">
    <location>
        <begin position="21"/>
        <end position="236"/>
    </location>
</feature>
<dbReference type="SUPFAM" id="SSF56300">
    <property type="entry name" value="Metallo-dependent phosphatases"/>
    <property type="match status" value="1"/>
</dbReference>
<dbReference type="PROSITE" id="PS00785">
    <property type="entry name" value="5_NUCLEOTIDASE_1"/>
    <property type="match status" value="1"/>
</dbReference>
<dbReference type="CDD" id="cd07409">
    <property type="entry name" value="MPP_CD73_N"/>
    <property type="match status" value="1"/>
</dbReference>
<dbReference type="Gene3D" id="3.90.780.10">
    <property type="entry name" value="5'-Nucleotidase, C-terminal domain"/>
    <property type="match status" value="1"/>
</dbReference>
<evidence type="ECO:0000313" key="10">
    <source>
        <dbReference type="RefSeq" id="XP_002741914.1"/>
    </source>
</evidence>
<evidence type="ECO:0000259" key="8">
    <source>
        <dbReference type="Pfam" id="PF02872"/>
    </source>
</evidence>
<evidence type="ECO:0000256" key="2">
    <source>
        <dbReference type="ARBA" id="ARBA00006654"/>
    </source>
</evidence>
<dbReference type="InterPro" id="IPR008334">
    <property type="entry name" value="5'-Nucleotdase_C"/>
</dbReference>
<accession>A0ABM0H171</accession>
<evidence type="ECO:0000256" key="6">
    <source>
        <dbReference type="SAM" id="Phobius"/>
    </source>
</evidence>
<evidence type="ECO:0000313" key="9">
    <source>
        <dbReference type="Proteomes" id="UP000694865"/>
    </source>
</evidence>
<keyword evidence="4 5" id="KW-0732">Signal</keyword>
<evidence type="ECO:0000256" key="1">
    <source>
        <dbReference type="ARBA" id="ARBA00000815"/>
    </source>
</evidence>
<evidence type="ECO:0000256" key="4">
    <source>
        <dbReference type="ARBA" id="ARBA00022729"/>
    </source>
</evidence>
<keyword evidence="5" id="KW-0378">Hydrolase</keyword>
<dbReference type="PROSITE" id="PS00786">
    <property type="entry name" value="5_NUCLEOTIDASE_2"/>
    <property type="match status" value="1"/>
</dbReference>
<reference evidence="10" key="1">
    <citation type="submission" date="2025-08" db="UniProtKB">
        <authorList>
            <consortium name="RefSeq"/>
        </authorList>
    </citation>
    <scope>IDENTIFICATION</scope>
    <source>
        <tissue evidence="10">Testes</tissue>
    </source>
</reference>
<dbReference type="EC" id="3.1.3.5" evidence="3"/>
<name>A0ABM0H171_SACKO</name>
<keyword evidence="5" id="KW-0547">Nucleotide-binding</keyword>
<feature type="transmembrane region" description="Helical" evidence="6">
    <location>
        <begin position="559"/>
        <end position="576"/>
    </location>
</feature>
<dbReference type="SUPFAM" id="SSF55816">
    <property type="entry name" value="5'-nucleotidase (syn. UDP-sugar hydrolase), C-terminal domain"/>
    <property type="match status" value="1"/>
</dbReference>
<keyword evidence="6" id="KW-1133">Transmembrane helix</keyword>
<comment type="similarity">
    <text evidence="2 5">Belongs to the 5'-nucleotidase family.</text>
</comment>
<dbReference type="InterPro" id="IPR006146">
    <property type="entry name" value="5'-Nucleotdase_CS"/>
</dbReference>
<dbReference type="GeneID" id="100371388"/>
<evidence type="ECO:0000259" key="7">
    <source>
        <dbReference type="Pfam" id="PF00149"/>
    </source>
</evidence>
<comment type="catalytic activity">
    <reaction evidence="1">
        <text>a ribonucleoside 5'-phosphate + H2O = a ribonucleoside + phosphate</text>
        <dbReference type="Rhea" id="RHEA:12484"/>
        <dbReference type="ChEBI" id="CHEBI:15377"/>
        <dbReference type="ChEBI" id="CHEBI:18254"/>
        <dbReference type="ChEBI" id="CHEBI:43474"/>
        <dbReference type="ChEBI" id="CHEBI:58043"/>
        <dbReference type="EC" id="3.1.3.5"/>
    </reaction>
</comment>
<evidence type="ECO:0000256" key="3">
    <source>
        <dbReference type="ARBA" id="ARBA00012643"/>
    </source>
</evidence>
<protein>
    <recommendedName>
        <fullName evidence="3">5'-nucleotidase</fullName>
        <ecNumber evidence="3">3.1.3.5</ecNumber>
    </recommendedName>
</protein>
<dbReference type="RefSeq" id="XP_002741914.1">
    <property type="nucleotide sequence ID" value="XM_002741868.1"/>
</dbReference>
<dbReference type="InterPro" id="IPR036907">
    <property type="entry name" value="5'-Nucleotdase_C_sf"/>
</dbReference>
<dbReference type="Gene3D" id="3.60.21.10">
    <property type="match status" value="1"/>
</dbReference>
<keyword evidence="6" id="KW-0812">Transmembrane</keyword>